<organism evidence="2 3">
    <name type="scientific">Rattus norvegicus</name>
    <name type="common">Rat</name>
    <dbReference type="NCBI Taxonomy" id="10116"/>
    <lineage>
        <taxon>Eukaryota</taxon>
        <taxon>Metazoa</taxon>
        <taxon>Chordata</taxon>
        <taxon>Craniata</taxon>
        <taxon>Vertebrata</taxon>
        <taxon>Euteleostomi</taxon>
        <taxon>Mammalia</taxon>
        <taxon>Eutheria</taxon>
        <taxon>Euarchontoglires</taxon>
        <taxon>Glires</taxon>
        <taxon>Rodentia</taxon>
        <taxon>Myomorpha</taxon>
        <taxon>Muroidea</taxon>
        <taxon>Muridae</taxon>
        <taxon>Murinae</taxon>
        <taxon>Rattus</taxon>
    </lineage>
</organism>
<dbReference type="Proteomes" id="UP000234681">
    <property type="component" value="Chromosome 2"/>
</dbReference>
<reference evidence="3" key="1">
    <citation type="submission" date="2005-09" db="EMBL/GenBank/DDBJ databases">
        <authorList>
            <person name="Mural R.J."/>
            <person name="Li P.W."/>
            <person name="Adams M.D."/>
            <person name="Amanatides P.G."/>
            <person name="Baden-Tillson H."/>
            <person name="Barnstead M."/>
            <person name="Chin S.H."/>
            <person name="Dew I."/>
            <person name="Evans C.A."/>
            <person name="Ferriera S."/>
            <person name="Flanigan M."/>
            <person name="Fosler C."/>
            <person name="Glodek A."/>
            <person name="Gu Z."/>
            <person name="Holt R.A."/>
            <person name="Jennings D."/>
            <person name="Kraft C.L."/>
            <person name="Lu F."/>
            <person name="Nguyen T."/>
            <person name="Nusskern D.R."/>
            <person name="Pfannkoch C.M."/>
            <person name="Sitter C."/>
            <person name="Sutton G.G."/>
            <person name="Venter J.C."/>
            <person name="Wang Z."/>
            <person name="Woodage T."/>
            <person name="Zheng X.H."/>
            <person name="Zhong F."/>
        </authorList>
    </citation>
    <scope>NUCLEOTIDE SEQUENCE [LARGE SCALE GENOMIC DNA]</scope>
    <source>
        <strain>BN</strain>
        <strain evidence="3">Sprague-Dawley</strain>
    </source>
</reference>
<accession>A6HUQ4</accession>
<gene>
    <name evidence="2" type="ORF">rCG_28392</name>
</gene>
<evidence type="ECO:0000313" key="3">
    <source>
        <dbReference type="Proteomes" id="UP000234681"/>
    </source>
</evidence>
<name>A6HUQ4_RAT</name>
<evidence type="ECO:0000313" key="2">
    <source>
        <dbReference type="EMBL" id="EDL81839.1"/>
    </source>
</evidence>
<dbReference type="AlphaFoldDB" id="A6HUQ4"/>
<feature type="region of interest" description="Disordered" evidence="1">
    <location>
        <begin position="1"/>
        <end position="34"/>
    </location>
</feature>
<protein>
    <submittedName>
        <fullName evidence="2">RCG28392</fullName>
    </submittedName>
</protein>
<evidence type="ECO:0000256" key="1">
    <source>
        <dbReference type="SAM" id="MobiDB-lite"/>
    </source>
</evidence>
<sequence length="58" mass="6742">MNGHINESQLPFKCSRYGERKPMDDTSNFIPTIHPGRGNRFPFYRSELSRSGLRNQLS</sequence>
<proteinExistence type="predicted"/>
<dbReference type="EMBL" id="CH473952">
    <property type="protein sequence ID" value="EDL81839.1"/>
    <property type="molecule type" value="Genomic_DNA"/>
</dbReference>